<dbReference type="Proteomes" id="UP000473571">
    <property type="component" value="Unassembled WGS sequence"/>
</dbReference>
<evidence type="ECO:0000313" key="1">
    <source>
        <dbReference type="EMBL" id="KAB0671010.1"/>
    </source>
</evidence>
<protein>
    <submittedName>
        <fullName evidence="1">Uncharacterized protein</fullName>
    </submittedName>
</protein>
<sequence>MRVHTQFSQWPFTNYCVNGHFHFFRHIRLTSHSMRQSFPIRAAPAASCGTPCHMGASGKRHARYISCVLLVHSMHLVRSS</sequence>
<comment type="caution">
    <text evidence="1">The sequence shown here is derived from an EMBL/GenBank/DDBJ whole genome shotgun (WGS) entry which is preliminary data.</text>
</comment>
<dbReference type="EMBL" id="VZOL01000221">
    <property type="protein sequence ID" value="KAB0671010.1"/>
    <property type="molecule type" value="Genomic_DNA"/>
</dbReference>
<gene>
    <name evidence="1" type="ORF">F7R13_17025</name>
</gene>
<name>A0A6L3NF45_9BURK</name>
<evidence type="ECO:0000313" key="2">
    <source>
        <dbReference type="Proteomes" id="UP000473571"/>
    </source>
</evidence>
<organism evidence="1 2">
    <name type="scientific">Burkholderia territorii</name>
    <dbReference type="NCBI Taxonomy" id="1503055"/>
    <lineage>
        <taxon>Bacteria</taxon>
        <taxon>Pseudomonadati</taxon>
        <taxon>Pseudomonadota</taxon>
        <taxon>Betaproteobacteria</taxon>
        <taxon>Burkholderiales</taxon>
        <taxon>Burkholderiaceae</taxon>
        <taxon>Burkholderia</taxon>
        <taxon>Burkholderia cepacia complex</taxon>
    </lineage>
</organism>
<proteinExistence type="predicted"/>
<dbReference type="AlphaFoldDB" id="A0A6L3NF45"/>
<reference evidence="1 2" key="1">
    <citation type="submission" date="2019-09" db="EMBL/GenBank/DDBJ databases">
        <title>Draft genome sequences of 48 bacterial type strains from the CCUG.</title>
        <authorList>
            <person name="Tunovic T."/>
            <person name="Pineiro-Iglesias B."/>
            <person name="Unosson C."/>
            <person name="Inganas E."/>
            <person name="Ohlen M."/>
            <person name="Cardew S."/>
            <person name="Jensie-Markopoulos S."/>
            <person name="Salva-Serra F."/>
            <person name="Jaen-Luchoro D."/>
            <person name="Karlsson R."/>
            <person name="Svensson-Stadler L."/>
            <person name="Chun J."/>
            <person name="Moore E."/>
        </authorList>
    </citation>
    <scope>NUCLEOTIDE SEQUENCE [LARGE SCALE GENOMIC DNA]</scope>
    <source>
        <strain evidence="1 2">CCUG 65687</strain>
    </source>
</reference>
<accession>A0A6L3NF45</accession>